<dbReference type="Gene3D" id="1.10.565.10">
    <property type="entry name" value="Retinoid X Receptor"/>
    <property type="match status" value="1"/>
</dbReference>
<name>A0AAN5I4U2_9BILA</name>
<evidence type="ECO:0000256" key="3">
    <source>
        <dbReference type="ARBA" id="ARBA00022771"/>
    </source>
</evidence>
<evidence type="ECO:0008006" key="14">
    <source>
        <dbReference type="Google" id="ProtNLM"/>
    </source>
</evidence>
<reference evidence="13" key="1">
    <citation type="submission" date="2022-10" db="EMBL/GenBank/DDBJ databases">
        <title>Genome assembly of Pristionchus species.</title>
        <authorList>
            <person name="Yoshida K."/>
            <person name="Sommer R.J."/>
        </authorList>
    </citation>
    <scope>NUCLEOTIDE SEQUENCE [LARGE SCALE GENOMIC DNA]</scope>
    <source>
        <strain evidence="13">RS5460</strain>
    </source>
</reference>
<evidence type="ECO:0000256" key="9">
    <source>
        <dbReference type="ARBA" id="ARBA00023242"/>
    </source>
</evidence>
<evidence type="ECO:0000259" key="11">
    <source>
        <dbReference type="PROSITE" id="PS51843"/>
    </source>
</evidence>
<dbReference type="GO" id="GO:0008270">
    <property type="term" value="F:zinc ion binding"/>
    <property type="evidence" value="ECO:0007669"/>
    <property type="project" value="UniProtKB-KW"/>
</dbReference>
<dbReference type="InterPro" id="IPR001628">
    <property type="entry name" value="Znf_hrmn_rcpt"/>
</dbReference>
<evidence type="ECO:0000256" key="6">
    <source>
        <dbReference type="ARBA" id="ARBA00023125"/>
    </source>
</evidence>
<organism evidence="12 13">
    <name type="scientific">Pristionchus mayeri</name>
    <dbReference type="NCBI Taxonomy" id="1317129"/>
    <lineage>
        <taxon>Eukaryota</taxon>
        <taxon>Metazoa</taxon>
        <taxon>Ecdysozoa</taxon>
        <taxon>Nematoda</taxon>
        <taxon>Chromadorea</taxon>
        <taxon>Rhabditida</taxon>
        <taxon>Rhabditina</taxon>
        <taxon>Diplogasteromorpha</taxon>
        <taxon>Diplogasteroidea</taxon>
        <taxon>Neodiplogasteridae</taxon>
        <taxon>Pristionchus</taxon>
    </lineage>
</organism>
<keyword evidence="8" id="KW-0675">Receptor</keyword>
<evidence type="ECO:0000256" key="8">
    <source>
        <dbReference type="ARBA" id="ARBA00023170"/>
    </source>
</evidence>
<dbReference type="Pfam" id="PF00105">
    <property type="entry name" value="zf-C4"/>
    <property type="match status" value="1"/>
</dbReference>
<proteinExistence type="inferred from homology"/>
<dbReference type="Gene3D" id="3.30.50.10">
    <property type="entry name" value="Erythroid Transcription Factor GATA-1, subunit A"/>
    <property type="match status" value="1"/>
</dbReference>
<dbReference type="InterPro" id="IPR035500">
    <property type="entry name" value="NHR-like_dom_sf"/>
</dbReference>
<keyword evidence="3" id="KW-0863">Zinc-finger</keyword>
<evidence type="ECO:0000256" key="5">
    <source>
        <dbReference type="ARBA" id="ARBA00023015"/>
    </source>
</evidence>
<evidence type="ECO:0000256" key="4">
    <source>
        <dbReference type="ARBA" id="ARBA00022833"/>
    </source>
</evidence>
<evidence type="ECO:0000256" key="2">
    <source>
        <dbReference type="ARBA" id="ARBA00022723"/>
    </source>
</evidence>
<keyword evidence="9" id="KW-0539">Nucleus</keyword>
<evidence type="ECO:0000313" key="12">
    <source>
        <dbReference type="EMBL" id="GMR51584.1"/>
    </source>
</evidence>
<dbReference type="GO" id="GO:0003700">
    <property type="term" value="F:DNA-binding transcription factor activity"/>
    <property type="evidence" value="ECO:0007669"/>
    <property type="project" value="InterPro"/>
</dbReference>
<protein>
    <recommendedName>
        <fullName evidence="14">Nuclear receptor</fullName>
    </recommendedName>
</protein>
<keyword evidence="4" id="KW-0862">Zinc</keyword>
<keyword evidence="7" id="KW-0804">Transcription</keyword>
<keyword evidence="2" id="KW-0479">Metal-binding</keyword>
<dbReference type="Proteomes" id="UP001328107">
    <property type="component" value="Unassembled WGS sequence"/>
</dbReference>
<dbReference type="SUPFAM" id="SSF57716">
    <property type="entry name" value="Glucocorticoid receptor-like (DNA-binding domain)"/>
    <property type="match status" value="1"/>
</dbReference>
<dbReference type="SMART" id="SM00430">
    <property type="entry name" value="HOLI"/>
    <property type="match status" value="1"/>
</dbReference>
<dbReference type="SUPFAM" id="SSF48508">
    <property type="entry name" value="Nuclear receptor ligand-binding domain"/>
    <property type="match status" value="1"/>
</dbReference>
<comment type="similarity">
    <text evidence="1">Belongs to the nuclear hormone receptor family.</text>
</comment>
<keyword evidence="6" id="KW-0238">DNA-binding</keyword>
<evidence type="ECO:0000256" key="7">
    <source>
        <dbReference type="ARBA" id="ARBA00023163"/>
    </source>
</evidence>
<gene>
    <name evidence="12" type="ORF">PMAYCL1PPCAC_21779</name>
</gene>
<dbReference type="GO" id="GO:0043565">
    <property type="term" value="F:sequence-specific DNA binding"/>
    <property type="evidence" value="ECO:0007669"/>
    <property type="project" value="InterPro"/>
</dbReference>
<dbReference type="InterPro" id="IPR000536">
    <property type="entry name" value="Nucl_hrmn_rcpt_lig-bd"/>
</dbReference>
<keyword evidence="13" id="KW-1185">Reference proteome</keyword>
<accession>A0AAN5I4U2</accession>
<comment type="caution">
    <text evidence="12">The sequence shown here is derived from an EMBL/GenBank/DDBJ whole genome shotgun (WGS) entry which is preliminary data.</text>
</comment>
<dbReference type="EMBL" id="BTRK01000005">
    <property type="protein sequence ID" value="GMR51584.1"/>
    <property type="molecule type" value="Genomic_DNA"/>
</dbReference>
<evidence type="ECO:0000259" key="10">
    <source>
        <dbReference type="PROSITE" id="PS51030"/>
    </source>
</evidence>
<dbReference type="PROSITE" id="PS51843">
    <property type="entry name" value="NR_LBD"/>
    <property type="match status" value="1"/>
</dbReference>
<dbReference type="AlphaFoldDB" id="A0AAN5I4U2"/>
<dbReference type="PANTHER" id="PTHR24083">
    <property type="entry name" value="NUCLEAR HORMONE RECEPTOR"/>
    <property type="match status" value="1"/>
</dbReference>
<feature type="domain" description="NR LBD" evidence="11">
    <location>
        <begin position="215"/>
        <end position="432"/>
    </location>
</feature>
<dbReference type="SMART" id="SM00399">
    <property type="entry name" value="ZnF_C4"/>
    <property type="match status" value="1"/>
</dbReference>
<feature type="domain" description="Nuclear receptor" evidence="10">
    <location>
        <begin position="15"/>
        <end position="90"/>
    </location>
</feature>
<dbReference type="PRINTS" id="PR00047">
    <property type="entry name" value="STROIDFINGER"/>
</dbReference>
<dbReference type="PROSITE" id="PS51030">
    <property type="entry name" value="NUCLEAR_REC_DBD_2"/>
    <property type="match status" value="1"/>
</dbReference>
<dbReference type="InterPro" id="IPR013088">
    <property type="entry name" value="Znf_NHR/GATA"/>
</dbReference>
<sequence length="432" mass="49458">MPRRKRTDFEKQACPSMCIGCGAAAAGHFYEAPACCACKNFFRRIVMRGRNYKGCFKGGACAKNRSLHPCRYCRLDRCLNGGMNPLVIHTIQDPEKNPVVEKFLRITDDLERIRKSRSIQFDVTKPSTSSSNGDMPKEINTQTQMCTFSKDTRSTQCKFDKIMLELLALEDAHGRLRKSSYCPQFVAGLTIDEFVLGPSKLGNRFVPMRAQRYEPLSIMLTTVEDVLRHEKFVDFSNFDYSTKKFWAFQDNVYMIEFIKALPVYARLAECSKRTLLASVLACANFATAFYSYTHHSDKTYYPDGGTMSWTDDIASQSPGSMRRNTAIIAVIREVGLDRREYVLLKMILLLNPLLERLAPDDRVLIYHEKEEFAKMLMSYVLARRGVKNGPSMFTKLLSVIDLVTKLTSWQKNQHILILARGLYKYRVPFAES</sequence>
<feature type="non-terminal residue" evidence="12">
    <location>
        <position position="432"/>
    </location>
</feature>
<dbReference type="InterPro" id="IPR050274">
    <property type="entry name" value="Nuclear_hormone_rcpt_NR2"/>
</dbReference>
<evidence type="ECO:0000256" key="1">
    <source>
        <dbReference type="ARBA" id="ARBA00005993"/>
    </source>
</evidence>
<evidence type="ECO:0000313" key="13">
    <source>
        <dbReference type="Proteomes" id="UP001328107"/>
    </source>
</evidence>
<dbReference type="Pfam" id="PF00104">
    <property type="entry name" value="Hormone_recep"/>
    <property type="match status" value="1"/>
</dbReference>
<keyword evidence="5" id="KW-0805">Transcription regulation</keyword>